<evidence type="ECO:0000313" key="2">
    <source>
        <dbReference type="Proteomes" id="UP001165561"/>
    </source>
</evidence>
<proteinExistence type="predicted"/>
<sequence length="54" mass="6399">MDGTKATVMRAVEMDPREGRRRMRALRRRVLDHDVQQWAEKFLSSLSASPRRED</sequence>
<dbReference type="EMBL" id="JARACI010000245">
    <property type="protein sequence ID" value="MDD9205076.1"/>
    <property type="molecule type" value="Genomic_DNA"/>
</dbReference>
<gene>
    <name evidence="1" type="ORF">PU560_01185</name>
</gene>
<reference evidence="1" key="1">
    <citation type="submission" date="2023-02" db="EMBL/GenBank/DDBJ databases">
        <title>Georgenia sp.10Sc9-8, isolated from a soil sample collected from the Taklamakan desert.</title>
        <authorList>
            <person name="Liu S."/>
        </authorList>
    </citation>
    <scope>NUCLEOTIDE SEQUENCE</scope>
    <source>
        <strain evidence="1">10Sc9-8</strain>
    </source>
</reference>
<organism evidence="1 2">
    <name type="scientific">Georgenia halotolerans</name>
    <dbReference type="NCBI Taxonomy" id="3028317"/>
    <lineage>
        <taxon>Bacteria</taxon>
        <taxon>Bacillati</taxon>
        <taxon>Actinomycetota</taxon>
        <taxon>Actinomycetes</taxon>
        <taxon>Micrococcales</taxon>
        <taxon>Bogoriellaceae</taxon>
        <taxon>Georgenia</taxon>
    </lineage>
</organism>
<dbReference type="SUPFAM" id="SSF53756">
    <property type="entry name" value="UDP-Glycosyltransferase/glycogen phosphorylase"/>
    <property type="match status" value="1"/>
</dbReference>
<accession>A0ABT5TW03</accession>
<dbReference type="Proteomes" id="UP001165561">
    <property type="component" value="Unassembled WGS sequence"/>
</dbReference>
<evidence type="ECO:0000313" key="1">
    <source>
        <dbReference type="EMBL" id="MDD9205076.1"/>
    </source>
</evidence>
<comment type="caution">
    <text evidence="1">The sequence shown here is derived from an EMBL/GenBank/DDBJ whole genome shotgun (WGS) entry which is preliminary data.</text>
</comment>
<keyword evidence="2" id="KW-1185">Reference proteome</keyword>
<protein>
    <submittedName>
        <fullName evidence="1">Uncharacterized protein</fullName>
    </submittedName>
</protein>
<dbReference type="Gene3D" id="3.40.50.2000">
    <property type="entry name" value="Glycogen Phosphorylase B"/>
    <property type="match status" value="2"/>
</dbReference>
<name>A0ABT5TW03_9MICO</name>